<dbReference type="STRING" id="1435051.BMOU_1571"/>
<reference evidence="2 3" key="1">
    <citation type="journal article" date="2014" name="Genome Announc.">
        <title>The Genome Sequence of Bifidobacterium moukalabense DSM 27321 Highlights the Close Phylogenetic Relatedness with the Bifidobacterium dentium Taxon.</title>
        <authorList>
            <person name="Lugli G.A."/>
            <person name="Duranti S."/>
            <person name="Milani C."/>
            <person name="Turroni F."/>
            <person name="Viappiani A."/>
            <person name="Mangifesta M."/>
            <person name="van Sinderen D."/>
            <person name="Ventura M."/>
        </authorList>
    </citation>
    <scope>NUCLEOTIDE SEQUENCE [LARGE SCALE GENOMIC DNA]</scope>
    <source>
        <strain evidence="2 3">DSM 27321</strain>
    </source>
</reference>
<dbReference type="Proteomes" id="UP000019155">
    <property type="component" value="Unassembled WGS sequence"/>
</dbReference>
<gene>
    <name evidence="2" type="ORF">BMOU_1571</name>
</gene>
<keyword evidence="3" id="KW-1185">Reference proteome</keyword>
<feature type="coiled-coil region" evidence="1">
    <location>
        <begin position="146"/>
        <end position="173"/>
    </location>
</feature>
<dbReference type="EMBL" id="AZMV01000007">
    <property type="protein sequence ID" value="ETY70712.1"/>
    <property type="molecule type" value="Genomic_DNA"/>
</dbReference>
<dbReference type="RefSeq" id="WP_235143752.1">
    <property type="nucleotide sequence ID" value="NZ_AZMV01000007.1"/>
</dbReference>
<proteinExistence type="predicted"/>
<keyword evidence="1" id="KW-0175">Coiled coil</keyword>
<dbReference type="Pfam" id="PF20310">
    <property type="entry name" value="HTH_Tnp_2"/>
    <property type="match status" value="1"/>
</dbReference>
<evidence type="ECO:0000313" key="2">
    <source>
        <dbReference type="EMBL" id="ETY70712.1"/>
    </source>
</evidence>
<dbReference type="InterPro" id="IPR046929">
    <property type="entry name" value="HTH_Tnp"/>
</dbReference>
<protein>
    <submittedName>
        <fullName evidence="2">Transposase</fullName>
    </submittedName>
</protein>
<sequence length="193" mass="21176">MAGSQGLFTLKEAAYLRSLPAVKEVSATRITYSDQFKIECVRRYLKGESARKIFRDAGLDPSLIGAKRIERCVARWKTTKYIVDEAARIDANDGGENSADATSSERNGCIDAKSVLDSYNIANAAFAAISTSKSCREIFDVRDLIIYQQVQQIAALQEKVAELQRRIEQLGGAADVTGMLGVDDTALTADWKD</sequence>
<dbReference type="PATRIC" id="fig|1435051.3.peg.1555"/>
<dbReference type="eggNOG" id="ENOG5031ZVS">
    <property type="taxonomic scope" value="Bacteria"/>
</dbReference>
<dbReference type="AlphaFoldDB" id="W4N6P4"/>
<dbReference type="GeneID" id="97502048"/>
<accession>W4N6P4</accession>
<comment type="caution">
    <text evidence="2">The sequence shown here is derived from an EMBL/GenBank/DDBJ whole genome shotgun (WGS) entry which is preliminary data.</text>
</comment>
<organism evidence="2 3">
    <name type="scientific">Bifidobacterium moukalabense DSM 27321</name>
    <dbReference type="NCBI Taxonomy" id="1435051"/>
    <lineage>
        <taxon>Bacteria</taxon>
        <taxon>Bacillati</taxon>
        <taxon>Actinomycetota</taxon>
        <taxon>Actinomycetes</taxon>
        <taxon>Bifidobacteriales</taxon>
        <taxon>Bifidobacteriaceae</taxon>
        <taxon>Bifidobacterium</taxon>
    </lineage>
</organism>
<name>W4N6P4_9BIFI</name>
<evidence type="ECO:0000313" key="3">
    <source>
        <dbReference type="Proteomes" id="UP000019155"/>
    </source>
</evidence>
<evidence type="ECO:0000256" key="1">
    <source>
        <dbReference type="SAM" id="Coils"/>
    </source>
</evidence>